<feature type="transmembrane region" description="Helical" evidence="1">
    <location>
        <begin position="191"/>
        <end position="212"/>
    </location>
</feature>
<reference evidence="2 3" key="1">
    <citation type="submission" date="2016-10" db="EMBL/GenBank/DDBJ databases">
        <authorList>
            <person name="Varghese N."/>
            <person name="Submissions S."/>
        </authorList>
    </citation>
    <scope>NUCLEOTIDE SEQUENCE [LARGE SCALE GENOMIC DNA]</scope>
    <source>
        <strain evidence="2 3">CGMCC 1.3527</strain>
    </source>
</reference>
<evidence type="ECO:0000256" key="1">
    <source>
        <dbReference type="SAM" id="Phobius"/>
    </source>
</evidence>
<protein>
    <recommendedName>
        <fullName evidence="4">Dolichyl-phosphate-mannose-protein mannosyltransferase</fullName>
    </recommendedName>
</protein>
<feature type="transmembrane region" description="Helical" evidence="1">
    <location>
        <begin position="443"/>
        <end position="466"/>
    </location>
</feature>
<feature type="transmembrane region" description="Helical" evidence="1">
    <location>
        <begin position="334"/>
        <end position="356"/>
    </location>
</feature>
<feature type="transmembrane region" description="Helical" evidence="1">
    <location>
        <begin position="497"/>
        <end position="516"/>
    </location>
</feature>
<feature type="transmembrane region" description="Helical" evidence="1">
    <location>
        <begin position="42"/>
        <end position="60"/>
    </location>
</feature>
<organism evidence="2 3">
    <name type="scientific">Halorubrum xinjiangense</name>
    <dbReference type="NCBI Taxonomy" id="261291"/>
    <lineage>
        <taxon>Archaea</taxon>
        <taxon>Methanobacteriati</taxon>
        <taxon>Methanobacteriota</taxon>
        <taxon>Stenosarchaea group</taxon>
        <taxon>Halobacteria</taxon>
        <taxon>Halobacteriales</taxon>
        <taxon>Haloferacaceae</taxon>
        <taxon>Halorubrum</taxon>
    </lineage>
</organism>
<keyword evidence="1" id="KW-0472">Membrane</keyword>
<sequence>MSGEHAFRGLLSLDRPDVAVARLGVVACLLLLGLRLLTSQPLLVIIPVAGGAGCLLYLGARRRRSAAFEYPTIPRSAAGYLPAGVFAGLAGLVVLLRLSGTRTLPIYLLTGAIGAAVLGQALFTPDDELAPGLVVTQIVVAAVVIRFSVLFATPGFIGVDVWTHVPDFVAGIVEAESLSAIAESKYSMAPFYHAIGAAGALVLGSARVGTYLTVGLLVPLSALFVYAAGSLILPVRWALAATALYAFADQFVRWGLHVIPTSLGLVFFLGALYALTALLVTDDLRAGGLLAAFSLATVFTHQVSTAVVLVLLGAAAASVLAIRVFGGPLDGPPAATAVTVVGTFLATLVVTVVSWVNTPWYGDDPFLWQILDTLAATLVGEAGFLNLAGGSGGGAGAAEAAGPLAGVVPYVEWFGFAVLLGAAIVGGLAMARSETPPAVTLSYLASAAAMFVVVFGFSIFGVRTIMPGRWIAFMYAPFAIVAALGLFHLSQHASRRVILVVFVVVALGYPATMVVAEKATLDSPAFDDEYPRFSYTESEIAAVESISAAYPPGEDRADIRSDHPYYTLLERYGGYSGDRIAVDESGADSAQPFVFREYQTTGPATFETTAEPAGTVRSRTFGADHVCSGARNHVYANGDVTLCTAAAAGPGADA</sequence>
<name>A0A1G7JPP0_9EURY</name>
<feature type="transmembrane region" description="Helical" evidence="1">
    <location>
        <begin position="80"/>
        <end position="98"/>
    </location>
</feature>
<feature type="transmembrane region" description="Helical" evidence="1">
    <location>
        <begin position="413"/>
        <end position="431"/>
    </location>
</feature>
<dbReference type="EMBL" id="FNBO01000003">
    <property type="protein sequence ID" value="SDF26928.1"/>
    <property type="molecule type" value="Genomic_DNA"/>
</dbReference>
<proteinExistence type="predicted"/>
<accession>A0A1G7JPP0</accession>
<feature type="transmembrane region" description="Helical" evidence="1">
    <location>
        <begin position="472"/>
        <end position="490"/>
    </location>
</feature>
<evidence type="ECO:0000313" key="2">
    <source>
        <dbReference type="EMBL" id="SDF26928.1"/>
    </source>
</evidence>
<dbReference type="Proteomes" id="UP000324020">
    <property type="component" value="Unassembled WGS sequence"/>
</dbReference>
<keyword evidence="1" id="KW-0812">Transmembrane</keyword>
<feature type="transmembrane region" description="Helical" evidence="1">
    <location>
        <begin position="299"/>
        <end position="322"/>
    </location>
</feature>
<feature type="transmembrane region" description="Helical" evidence="1">
    <location>
        <begin position="129"/>
        <end position="149"/>
    </location>
</feature>
<dbReference type="OrthoDB" id="110868at2157"/>
<feature type="transmembrane region" description="Helical" evidence="1">
    <location>
        <begin position="105"/>
        <end position="123"/>
    </location>
</feature>
<dbReference type="AlphaFoldDB" id="A0A1G7JPP0"/>
<keyword evidence="3" id="KW-1185">Reference proteome</keyword>
<feature type="transmembrane region" description="Helical" evidence="1">
    <location>
        <begin position="20"/>
        <end position="37"/>
    </location>
</feature>
<keyword evidence="1" id="KW-1133">Transmembrane helix</keyword>
<gene>
    <name evidence="2" type="ORF">SAMN04488067_10344</name>
</gene>
<dbReference type="RefSeq" id="WP_149797919.1">
    <property type="nucleotide sequence ID" value="NZ_FNBO01000003.1"/>
</dbReference>
<feature type="transmembrane region" description="Helical" evidence="1">
    <location>
        <begin position="224"/>
        <end position="247"/>
    </location>
</feature>
<evidence type="ECO:0008006" key="4">
    <source>
        <dbReference type="Google" id="ProtNLM"/>
    </source>
</evidence>
<evidence type="ECO:0000313" key="3">
    <source>
        <dbReference type="Proteomes" id="UP000324020"/>
    </source>
</evidence>
<feature type="transmembrane region" description="Helical" evidence="1">
    <location>
        <begin position="254"/>
        <end position="279"/>
    </location>
</feature>